<dbReference type="NCBIfam" id="NF009239">
    <property type="entry name" value="PRK12595.1"/>
    <property type="match status" value="1"/>
</dbReference>
<protein>
    <submittedName>
        <fullName evidence="4">Phospho-2-dehydro-3-deoxyheptonate aldolase</fullName>
        <ecNumber evidence="4">2.5.1.54</ecNumber>
    </submittedName>
</protein>
<dbReference type="SUPFAM" id="SSF51569">
    <property type="entry name" value="Aldolase"/>
    <property type="match status" value="1"/>
</dbReference>
<organism evidence="4">
    <name type="scientific">bioreactor metagenome</name>
    <dbReference type="NCBI Taxonomy" id="1076179"/>
    <lineage>
        <taxon>unclassified sequences</taxon>
        <taxon>metagenomes</taxon>
        <taxon>ecological metagenomes</taxon>
    </lineage>
</organism>
<dbReference type="GO" id="GO:0016832">
    <property type="term" value="F:aldehyde-lyase activity"/>
    <property type="evidence" value="ECO:0007669"/>
    <property type="project" value="InterPro"/>
</dbReference>
<name>A0A644U7V5_9ZZZZ</name>
<dbReference type="Pfam" id="PF00793">
    <property type="entry name" value="DAHP_synth_1"/>
    <property type="match status" value="1"/>
</dbReference>
<feature type="domain" description="DAHP synthetase I/KDSA" evidence="2">
    <location>
        <begin position="87"/>
        <end position="325"/>
    </location>
</feature>
<evidence type="ECO:0000259" key="3">
    <source>
        <dbReference type="Pfam" id="PF18152"/>
    </source>
</evidence>
<dbReference type="EMBL" id="VSSQ01000085">
    <property type="protein sequence ID" value="MPL75027.1"/>
    <property type="molecule type" value="Genomic_DNA"/>
</dbReference>
<keyword evidence="1 4" id="KW-0808">Transferase</keyword>
<comment type="caution">
    <text evidence="4">The sequence shown here is derived from an EMBL/GenBank/DDBJ whole genome shotgun (WGS) entry which is preliminary data.</text>
</comment>
<accession>A0A644U7V5</accession>
<dbReference type="InterPro" id="IPR006268">
    <property type="entry name" value="DAHP_syn_2"/>
</dbReference>
<evidence type="ECO:0000256" key="1">
    <source>
        <dbReference type="ARBA" id="ARBA00022679"/>
    </source>
</evidence>
<evidence type="ECO:0000259" key="2">
    <source>
        <dbReference type="Pfam" id="PF00793"/>
    </source>
</evidence>
<dbReference type="InterPro" id="IPR041071">
    <property type="entry name" value="DAHP_snth_FXD"/>
</dbReference>
<dbReference type="InterPro" id="IPR013785">
    <property type="entry name" value="Aldolase_TIM"/>
</dbReference>
<dbReference type="GO" id="GO:0009073">
    <property type="term" value="P:aromatic amino acid family biosynthetic process"/>
    <property type="evidence" value="ECO:0007669"/>
    <property type="project" value="InterPro"/>
</dbReference>
<dbReference type="Gene3D" id="3.30.70.1140">
    <property type="entry name" value="Phospho-2-dehydro-3-deoxyheptonate aldolase, domain 1"/>
    <property type="match status" value="1"/>
</dbReference>
<sequence length="333" mass="36064">MVIVMKPGAPREEVAKVQAVLERLGMEVTSVKGTQQTVFALVGDTKSIDIGAIEANKHVEKVLRVQQPYKLASRTFHPADTVVEIGGCKIGGGHVAVMAGPCSVESEEQMIHTAMLVKGHGAKMLRGGAYKPRTSPYSFQGLGEEGLNMLVKAREATGLPFVTEVMCIETFDIVEEKADLIQIGARNMQNFPLLKRAGRSRKPILLKRGLSATLEEFLMSAEYIIAGGNPNVILCERGIRSFDTYTRNVLDLSVIPAVKELSHLPIIVDPSHACGKWSMVEPLAKASMAVGADGLIIEVHHNPEEALCDGSQSLKPEKFGHLMASVRKIYAAV</sequence>
<dbReference type="InterPro" id="IPR052899">
    <property type="entry name" value="Class-I_DAHP_synthase"/>
</dbReference>
<feature type="domain" description="DAHP synthase ferredoxin-like" evidence="3">
    <location>
        <begin position="1"/>
        <end position="67"/>
    </location>
</feature>
<reference evidence="4" key="1">
    <citation type="submission" date="2019-08" db="EMBL/GenBank/DDBJ databases">
        <authorList>
            <person name="Kucharzyk K."/>
            <person name="Murdoch R.W."/>
            <person name="Higgins S."/>
            <person name="Loffler F."/>
        </authorList>
    </citation>
    <scope>NUCLEOTIDE SEQUENCE</scope>
</reference>
<dbReference type="NCBIfam" id="NF006421">
    <property type="entry name" value="PRK08673.1"/>
    <property type="match status" value="1"/>
</dbReference>
<dbReference type="AlphaFoldDB" id="A0A644U7V5"/>
<dbReference type="Gene3D" id="3.20.20.70">
    <property type="entry name" value="Aldolase class I"/>
    <property type="match status" value="1"/>
</dbReference>
<dbReference type="EC" id="2.5.1.54" evidence="4"/>
<dbReference type="InterPro" id="IPR006218">
    <property type="entry name" value="DAHP1/KDSA"/>
</dbReference>
<dbReference type="NCBIfam" id="TIGR01361">
    <property type="entry name" value="DAHP_synth_Bsub"/>
    <property type="match status" value="1"/>
</dbReference>
<evidence type="ECO:0000313" key="4">
    <source>
        <dbReference type="EMBL" id="MPL75027.1"/>
    </source>
</evidence>
<gene>
    <name evidence="4" type="primary">aroF_5</name>
    <name evidence="4" type="ORF">SDC9_20846</name>
</gene>
<dbReference type="Pfam" id="PF18152">
    <property type="entry name" value="DAHP_snth_FXD"/>
    <property type="match status" value="1"/>
</dbReference>
<dbReference type="PANTHER" id="PTHR43018">
    <property type="entry name" value="PHOSPHO-2-DEHYDRO-3-DEOXYHEPTONATE ALDOLASE"/>
    <property type="match status" value="1"/>
</dbReference>
<proteinExistence type="predicted"/>
<dbReference type="PANTHER" id="PTHR43018:SF2">
    <property type="entry name" value="PHOSPHO-2-DEHYDRO-3-DEOXYHEPTONATE ALDOLASE"/>
    <property type="match status" value="1"/>
</dbReference>
<dbReference type="GO" id="GO:0003849">
    <property type="term" value="F:3-deoxy-7-phosphoheptulonate synthase activity"/>
    <property type="evidence" value="ECO:0007669"/>
    <property type="project" value="UniProtKB-EC"/>
</dbReference>